<sequence length="58" mass="6621">MPRFPLKTHAQQSHWQQKIAGLDSIDRLDIIVILYHVNKSSTDPCMNHLVVTLANIVL</sequence>
<dbReference type="EMBL" id="GBRH01257228">
    <property type="protein sequence ID" value="JAD40667.1"/>
    <property type="molecule type" value="Transcribed_RNA"/>
</dbReference>
<reference evidence="1" key="1">
    <citation type="submission" date="2014-09" db="EMBL/GenBank/DDBJ databases">
        <authorList>
            <person name="Magalhaes I.L.F."/>
            <person name="Oliveira U."/>
            <person name="Santos F.R."/>
            <person name="Vidigal T.H.D.A."/>
            <person name="Brescovit A.D."/>
            <person name="Santos A.J."/>
        </authorList>
    </citation>
    <scope>NUCLEOTIDE SEQUENCE</scope>
    <source>
        <tissue evidence="1">Shoot tissue taken approximately 20 cm above the soil surface</tissue>
    </source>
</reference>
<dbReference type="AlphaFoldDB" id="A0A0A9A0V9"/>
<reference evidence="1" key="2">
    <citation type="journal article" date="2015" name="Data Brief">
        <title>Shoot transcriptome of the giant reed, Arundo donax.</title>
        <authorList>
            <person name="Barrero R.A."/>
            <person name="Guerrero F.D."/>
            <person name="Moolhuijzen P."/>
            <person name="Goolsby J.A."/>
            <person name="Tidwell J."/>
            <person name="Bellgard S.E."/>
            <person name="Bellgard M.I."/>
        </authorList>
    </citation>
    <scope>NUCLEOTIDE SEQUENCE</scope>
    <source>
        <tissue evidence="1">Shoot tissue taken approximately 20 cm above the soil surface</tissue>
    </source>
</reference>
<name>A0A0A9A0V9_ARUDO</name>
<accession>A0A0A9A0V9</accession>
<protein>
    <submittedName>
        <fullName evidence="1">Uncharacterized protein</fullName>
    </submittedName>
</protein>
<organism evidence="1">
    <name type="scientific">Arundo donax</name>
    <name type="common">Giant reed</name>
    <name type="synonym">Donax arundinaceus</name>
    <dbReference type="NCBI Taxonomy" id="35708"/>
    <lineage>
        <taxon>Eukaryota</taxon>
        <taxon>Viridiplantae</taxon>
        <taxon>Streptophyta</taxon>
        <taxon>Embryophyta</taxon>
        <taxon>Tracheophyta</taxon>
        <taxon>Spermatophyta</taxon>
        <taxon>Magnoliopsida</taxon>
        <taxon>Liliopsida</taxon>
        <taxon>Poales</taxon>
        <taxon>Poaceae</taxon>
        <taxon>PACMAD clade</taxon>
        <taxon>Arundinoideae</taxon>
        <taxon>Arundineae</taxon>
        <taxon>Arundo</taxon>
    </lineage>
</organism>
<proteinExistence type="predicted"/>
<evidence type="ECO:0000313" key="1">
    <source>
        <dbReference type="EMBL" id="JAD40667.1"/>
    </source>
</evidence>